<dbReference type="SUPFAM" id="SSF54292">
    <property type="entry name" value="2Fe-2S ferredoxin-like"/>
    <property type="match status" value="1"/>
</dbReference>
<dbReference type="Gene3D" id="3.30.420.480">
    <property type="entry name" value="Domain of unknown function (DUF4445)"/>
    <property type="match status" value="1"/>
</dbReference>
<dbReference type="EMBL" id="PHEX01000040">
    <property type="protein sequence ID" value="PKQ27962.1"/>
    <property type="molecule type" value="Genomic_DNA"/>
</dbReference>
<dbReference type="InterPro" id="IPR036010">
    <property type="entry name" value="2Fe-2S_ferredoxin-like_sf"/>
</dbReference>
<dbReference type="InterPro" id="IPR001041">
    <property type="entry name" value="2Fe-2S_ferredoxin-type"/>
</dbReference>
<protein>
    <submittedName>
        <fullName evidence="2">Ferredoxin</fullName>
    </submittedName>
</protein>
<dbReference type="GO" id="GO:0051536">
    <property type="term" value="F:iron-sulfur cluster binding"/>
    <property type="evidence" value="ECO:0007669"/>
    <property type="project" value="InterPro"/>
</dbReference>
<feature type="domain" description="2Fe-2S ferredoxin-type" evidence="1">
    <location>
        <begin position="4"/>
        <end position="93"/>
    </location>
</feature>
<comment type="caution">
    <text evidence="2">The sequence shown here is derived from an EMBL/GenBank/DDBJ whole genome shotgun (WGS) entry which is preliminary data.</text>
</comment>
<dbReference type="Pfam" id="PF17651">
    <property type="entry name" value="Raco_middle"/>
    <property type="match status" value="1"/>
</dbReference>
<dbReference type="AlphaFoldDB" id="A0A2N3G5Q8"/>
<dbReference type="InterPro" id="IPR042259">
    <property type="entry name" value="Raco-like_middle_sf"/>
</dbReference>
<dbReference type="InterPro" id="IPR012675">
    <property type="entry name" value="Beta-grasp_dom_sf"/>
</dbReference>
<dbReference type="CDD" id="cd00207">
    <property type="entry name" value="fer2"/>
    <property type="match status" value="1"/>
</dbReference>
<dbReference type="InterPro" id="IPR040506">
    <property type="entry name" value="RACo_linker"/>
</dbReference>
<dbReference type="Pfam" id="PF14574">
    <property type="entry name" value="RACo_C_ter"/>
    <property type="match status" value="1"/>
</dbReference>
<name>A0A2N3G5Q8_9ACTN</name>
<dbReference type="SUPFAM" id="SSF53067">
    <property type="entry name" value="Actin-like ATPase domain"/>
    <property type="match status" value="1"/>
</dbReference>
<accession>A0A2N3G5Q8</accession>
<evidence type="ECO:0000259" key="1">
    <source>
        <dbReference type="PROSITE" id="PS51085"/>
    </source>
</evidence>
<dbReference type="InterPro" id="IPR027980">
    <property type="entry name" value="RACo_C"/>
</dbReference>
<dbReference type="PANTHER" id="PTHR42895:SF2">
    <property type="entry name" value="IRON-SULFUR CLUSTER PROTEIN"/>
    <property type="match status" value="1"/>
</dbReference>
<evidence type="ECO:0000313" key="3">
    <source>
        <dbReference type="Proteomes" id="UP000233654"/>
    </source>
</evidence>
<organism evidence="2 3">
    <name type="scientific">Candidatus Anoxymicrobium japonicum</name>
    <dbReference type="NCBI Taxonomy" id="2013648"/>
    <lineage>
        <taxon>Bacteria</taxon>
        <taxon>Bacillati</taxon>
        <taxon>Actinomycetota</taxon>
        <taxon>Candidatus Geothermincolia</taxon>
        <taxon>Candidatus Geothermincolales</taxon>
        <taxon>Candidatus Anoxymicrobiaceae</taxon>
        <taxon>Candidatus Anoxymicrobium</taxon>
    </lineage>
</organism>
<dbReference type="PROSITE" id="PS51085">
    <property type="entry name" value="2FE2S_FER_2"/>
    <property type="match status" value="1"/>
</dbReference>
<dbReference type="InterPro" id="IPR043129">
    <property type="entry name" value="ATPase_NBD"/>
</dbReference>
<dbReference type="Proteomes" id="UP000233654">
    <property type="component" value="Unassembled WGS sequence"/>
</dbReference>
<evidence type="ECO:0000313" key="2">
    <source>
        <dbReference type="EMBL" id="PKQ27962.1"/>
    </source>
</evidence>
<dbReference type="Pfam" id="PF00111">
    <property type="entry name" value="Fer2"/>
    <property type="match status" value="1"/>
</dbReference>
<dbReference type="Pfam" id="PF17650">
    <property type="entry name" value="RACo_linker"/>
    <property type="match status" value="1"/>
</dbReference>
<reference evidence="2 3" key="1">
    <citation type="journal article" date="2017" name="ISME J.">
        <title>Potential for microbial H2 and metal transformations associated with novel bacteria and archaea in deep terrestrial subsurface sediments.</title>
        <authorList>
            <person name="Hernsdorf A.W."/>
            <person name="Amano Y."/>
            <person name="Miyakawa K."/>
            <person name="Ise K."/>
            <person name="Suzuki Y."/>
            <person name="Anantharaman K."/>
            <person name="Probst A."/>
            <person name="Burstein D."/>
            <person name="Thomas B.C."/>
            <person name="Banfield J.F."/>
        </authorList>
    </citation>
    <scope>NUCLEOTIDE SEQUENCE [LARGE SCALE GENOMIC DNA]</scope>
    <source>
        <strain evidence="2">HGW-Actinobacteria-3</strain>
    </source>
</reference>
<dbReference type="PANTHER" id="PTHR42895">
    <property type="entry name" value="IRON-SULFUR CLUSTER-BINDING PROTEIN-RELATED"/>
    <property type="match status" value="1"/>
</dbReference>
<dbReference type="InterPro" id="IPR052911">
    <property type="entry name" value="Corrinoid_activation_enz"/>
</dbReference>
<dbReference type="InterPro" id="IPR041414">
    <property type="entry name" value="Raco-like_middle"/>
</dbReference>
<proteinExistence type="predicted"/>
<dbReference type="Gene3D" id="3.10.20.880">
    <property type="match status" value="1"/>
</dbReference>
<sequence length="658" mass="72063">MEKVRVCFYPENRCIEVNKGENLLRAAMEADVHINASCGGESYCGKCRVIVENGKVTQKLSSKLSEEEVKRGYVLACSTTIESDVEVRVPIETQLGDKSALTRRPPIPLKGYTLSAKDWAERLPQWELNPPTTKFHLVLDKPTLEDNLSDAERIKRELSRLADLKDVVIDYPMLQALPDLIRAASFDVTVTVLDRGEELRAVRIEKGDASPRQAALAIDLGTTTVSVQLIDLQTGQVIAEASDYNGQISYGEDVITRIIYSTRSTGLAKLQSVAVSTIWGLIQQIVEKTSIEFCSITHMVVSGNTTMIHLLLGLDPRYIRVDPYIPVAQFFPWIKASNVGIRIASGVYMRCTPCVASYVGGDIVAGVLASGMFNSEKMVLYIDVGTNGEMALGNKDWLLTCSCSAGPAFEGAGVKHGMRATRGAIEQVRINEITFEPMIITIGNRRAIGICGSGMIDTLAELLLTGVMDERGKINTDLDTPRVRKGDAGGEYVLAWAEESGTNRDVVITDVDIDNLTRAKAAIFAGINILLEEVGMDIDTVEEILIAGVFGRYLEIDKAIIIGLLPDVSTDKIKFVGNGSLLGSYLMALSKNLIDEADRIANMMTYLELSTKPSFMDQYMAAMFFPHTHVEKFPTVMARLAESRERARLGAEGTGEPV</sequence>
<gene>
    <name evidence="2" type="ORF">CVT63_05190</name>
</gene>
<dbReference type="Gene3D" id="3.10.20.30">
    <property type="match status" value="1"/>
</dbReference>